<dbReference type="PROSITE" id="PS50109">
    <property type="entry name" value="HIS_KIN"/>
    <property type="match status" value="2"/>
</dbReference>
<dbReference type="SMART" id="SM00448">
    <property type="entry name" value="REC"/>
    <property type="match status" value="1"/>
</dbReference>
<evidence type="ECO:0000256" key="3">
    <source>
        <dbReference type="ARBA" id="ARBA00022679"/>
    </source>
</evidence>
<keyword evidence="14" id="KW-1185">Reference proteome</keyword>
<keyword evidence="4" id="KW-0547">Nucleotide-binding</keyword>
<dbReference type="InterPro" id="IPR005467">
    <property type="entry name" value="His_kinase_dom"/>
</dbReference>
<evidence type="ECO:0000256" key="10">
    <source>
        <dbReference type="SAM" id="Phobius"/>
    </source>
</evidence>
<reference evidence="13 14" key="1">
    <citation type="submission" date="2020-08" db="EMBL/GenBank/DDBJ databases">
        <title>Cohnella phylogeny.</title>
        <authorList>
            <person name="Dunlap C."/>
        </authorList>
    </citation>
    <scope>NUCLEOTIDE SEQUENCE [LARGE SCALE GENOMIC DNA]</scope>
    <source>
        <strain evidence="13 14">DSM 25241</strain>
    </source>
</reference>
<feature type="domain" description="Histidine kinase" evidence="11">
    <location>
        <begin position="916"/>
        <end position="1014"/>
    </location>
</feature>
<evidence type="ECO:0000256" key="5">
    <source>
        <dbReference type="ARBA" id="ARBA00022777"/>
    </source>
</evidence>
<dbReference type="Pfam" id="PF00072">
    <property type="entry name" value="Response_reg"/>
    <property type="match status" value="1"/>
</dbReference>
<feature type="transmembrane region" description="Helical" evidence="10">
    <location>
        <begin position="12"/>
        <end position="33"/>
    </location>
</feature>
<evidence type="ECO:0000256" key="9">
    <source>
        <dbReference type="SAM" id="MobiDB-lite"/>
    </source>
</evidence>
<dbReference type="Gene3D" id="3.40.50.2300">
    <property type="match status" value="1"/>
</dbReference>
<dbReference type="SUPFAM" id="SSF47384">
    <property type="entry name" value="Homodimeric domain of signal transducing histidine kinase"/>
    <property type="match status" value="1"/>
</dbReference>
<dbReference type="InterPro" id="IPR011623">
    <property type="entry name" value="7TMR_DISM_rcpt_extracell_dom1"/>
</dbReference>
<dbReference type="InterPro" id="IPR003661">
    <property type="entry name" value="HisK_dim/P_dom"/>
</dbReference>
<dbReference type="GO" id="GO:0000155">
    <property type="term" value="F:phosphorelay sensor kinase activity"/>
    <property type="evidence" value="ECO:0007669"/>
    <property type="project" value="InterPro"/>
</dbReference>
<keyword evidence="6" id="KW-0067">ATP-binding</keyword>
<dbReference type="SUPFAM" id="SSF55874">
    <property type="entry name" value="ATPase domain of HSP90 chaperone/DNA topoisomerase II/histidine kinase"/>
    <property type="match status" value="2"/>
</dbReference>
<dbReference type="SMART" id="SM00387">
    <property type="entry name" value="HATPase_c"/>
    <property type="match status" value="2"/>
</dbReference>
<feature type="region of interest" description="Disordered" evidence="9">
    <location>
        <begin position="1010"/>
        <end position="1031"/>
    </location>
</feature>
<feature type="modified residue" description="4-aspartylphosphate" evidence="8">
    <location>
        <position position="737"/>
    </location>
</feature>
<keyword evidence="10" id="KW-0472">Membrane</keyword>
<dbReference type="SUPFAM" id="SSF52172">
    <property type="entry name" value="CheY-like"/>
    <property type="match status" value="1"/>
</dbReference>
<feature type="transmembrane region" description="Helical" evidence="10">
    <location>
        <begin position="307"/>
        <end position="330"/>
    </location>
</feature>
<evidence type="ECO:0000259" key="11">
    <source>
        <dbReference type="PROSITE" id="PS50109"/>
    </source>
</evidence>
<keyword evidence="5 13" id="KW-0418">Kinase</keyword>
<feature type="domain" description="Response regulatory" evidence="12">
    <location>
        <begin position="686"/>
        <end position="804"/>
    </location>
</feature>
<feature type="transmembrane region" description="Helical" evidence="10">
    <location>
        <begin position="336"/>
        <end position="357"/>
    </location>
</feature>
<dbReference type="EMBL" id="JACJVQ010000006">
    <property type="protein sequence ID" value="MBB6634400.1"/>
    <property type="molecule type" value="Genomic_DNA"/>
</dbReference>
<gene>
    <name evidence="13" type="ORF">H7B67_09775</name>
</gene>
<dbReference type="Gene3D" id="3.30.565.10">
    <property type="entry name" value="Histidine kinase-like ATPase, C-terminal domain"/>
    <property type="match status" value="2"/>
</dbReference>
<keyword evidence="3" id="KW-0808">Transferase</keyword>
<keyword evidence="8" id="KW-0597">Phosphoprotein</keyword>
<proteinExistence type="predicted"/>
<sequence>MNRMLIGRKTDRFQWILAAAVAAVLAVIAITYLSKSDSPQAKNGILDLTAWDLQVQGNLPLDGEWEFYPNRLLEPKDFAGENPSPEGGLLNVPGVWNGPDMKALGAGTYRLTVLLRPGLDEQLAIQKQIIRFSDKFYVNGELLGQSGIPSESRRDYKPGNAPYTIYFTAPADGRLEIVIQAANYEYRQGGGLFFSPTLGLIGNIVMDRQVQISLEWAGVIVLFIFGFFFIVLFGLFNRNTGFLFFGIFFAIFGIMIFLNGQRSFLEMFPDAPFQLSWKLKDVTLNVTYPITILYTNSLLKLGRWKRFLQAAAALYAAYAVCIVLLPYSVYSAFLEYFIYALPFFFGLLVFVLLRMYRKRDYGVFDRQEMQLFIAAIMCIVLFPINIFVSFSDASDIAARALTDVLVLAFIVLALMMVARRYLSLYTSMEGLTDQLKRSDERKDEFLLQTSHELNTPLNGIINLSQSVLDDPARTPNAKRTREKLLLIRNMAFRMSNMVHDVIDLAQLKDERLVVSRERVDLQACASNLFSVYGFLANEKGVRLDSRIGPDSMYARADDRRLLQVLSNILDLCLRHMEQSLLQVSATSLGEEILLTVEAMQHRKPSEQQLESEGFGIGLSIAGELVRLMEGRLEWKEARDGEGIRFEIFLPAYKAEADSPHEKEPQSAETLVAASSEGGEGGRGEDQSILVVAAPANLELLVNLLAIEGYRVETAHSAAEAIEAMRESGPPPDLLLLDVMMPGGESYEVGRWIRRTYSPIDLPILYLIARNTPADIEAVLSAGGNDFIVKPLDAGEIRVRIRTLLAMKNLAKEAAASEMAFLQSQIKPHFLYNALGTIMSLCYTDGPRAGELLAVLSRYLRIIFHQDQRSDAVTLAQEVELVQAYADIEQARFGSRLELNIEIDDALLSVPVMSLTIQPLVENAIRHGVAKKVDGGTVRLAIEKAGQYVRVVVEDNGIGMTADEVRRLLEGGQGEEGVGFRNILKRVLHLSGKPPEVESAPNVGTRVTLWLPASDSKDRHGRDKDDTSVAGR</sequence>
<evidence type="ECO:0000256" key="2">
    <source>
        <dbReference type="ARBA" id="ARBA00012438"/>
    </source>
</evidence>
<dbReference type="CDD" id="cd00082">
    <property type="entry name" value="HisKA"/>
    <property type="match status" value="1"/>
</dbReference>
<feature type="domain" description="Histidine kinase" evidence="11">
    <location>
        <begin position="448"/>
        <end position="653"/>
    </location>
</feature>
<feature type="compositionally biased region" description="Basic and acidic residues" evidence="9">
    <location>
        <begin position="1014"/>
        <end position="1031"/>
    </location>
</feature>
<protein>
    <recommendedName>
        <fullName evidence="2">histidine kinase</fullName>
        <ecNumber evidence="2">2.7.13.3</ecNumber>
    </recommendedName>
</protein>
<evidence type="ECO:0000313" key="13">
    <source>
        <dbReference type="EMBL" id="MBB6634400.1"/>
    </source>
</evidence>
<feature type="transmembrane region" description="Helical" evidence="10">
    <location>
        <begin position="242"/>
        <end position="260"/>
    </location>
</feature>
<evidence type="ECO:0000259" key="12">
    <source>
        <dbReference type="PROSITE" id="PS50110"/>
    </source>
</evidence>
<dbReference type="Pfam" id="PF00512">
    <property type="entry name" value="HisKA"/>
    <property type="match status" value="1"/>
</dbReference>
<dbReference type="Gene3D" id="1.10.287.130">
    <property type="match status" value="1"/>
</dbReference>
<organism evidence="13 14">
    <name type="scientific">Cohnella thailandensis</name>
    <dbReference type="NCBI Taxonomy" id="557557"/>
    <lineage>
        <taxon>Bacteria</taxon>
        <taxon>Bacillati</taxon>
        <taxon>Bacillota</taxon>
        <taxon>Bacilli</taxon>
        <taxon>Bacillales</taxon>
        <taxon>Paenibacillaceae</taxon>
        <taxon>Cohnella</taxon>
    </lineage>
</organism>
<dbReference type="SMART" id="SM00388">
    <property type="entry name" value="HisKA"/>
    <property type="match status" value="1"/>
</dbReference>
<comment type="catalytic activity">
    <reaction evidence="1">
        <text>ATP + protein L-histidine = ADP + protein N-phospho-L-histidine.</text>
        <dbReference type="EC" id="2.7.13.3"/>
    </reaction>
</comment>
<dbReference type="Pfam" id="PF02518">
    <property type="entry name" value="HATPase_c"/>
    <property type="match status" value="2"/>
</dbReference>
<accession>A0A841SX31</accession>
<evidence type="ECO:0000256" key="6">
    <source>
        <dbReference type="ARBA" id="ARBA00022840"/>
    </source>
</evidence>
<dbReference type="GO" id="GO:0005524">
    <property type="term" value="F:ATP binding"/>
    <property type="evidence" value="ECO:0007669"/>
    <property type="project" value="UniProtKB-KW"/>
</dbReference>
<dbReference type="InterPro" id="IPR036097">
    <property type="entry name" value="HisK_dim/P_sf"/>
</dbReference>
<dbReference type="PANTHER" id="PTHR34220">
    <property type="entry name" value="SENSOR HISTIDINE KINASE YPDA"/>
    <property type="match status" value="1"/>
</dbReference>
<dbReference type="InterPro" id="IPR036890">
    <property type="entry name" value="HATPase_C_sf"/>
</dbReference>
<evidence type="ECO:0000256" key="8">
    <source>
        <dbReference type="PROSITE-ProRule" id="PRU00169"/>
    </source>
</evidence>
<feature type="compositionally biased region" description="Basic and acidic residues" evidence="9">
    <location>
        <begin position="656"/>
        <end position="665"/>
    </location>
</feature>
<dbReference type="InterPro" id="IPR050640">
    <property type="entry name" value="Bact_2-comp_sensor_kinase"/>
</dbReference>
<dbReference type="PROSITE" id="PS50110">
    <property type="entry name" value="RESPONSE_REGULATORY"/>
    <property type="match status" value="1"/>
</dbReference>
<keyword evidence="7" id="KW-0902">Two-component regulatory system</keyword>
<dbReference type="Pfam" id="PF06580">
    <property type="entry name" value="His_kinase"/>
    <property type="match status" value="1"/>
</dbReference>
<dbReference type="AlphaFoldDB" id="A0A841SX31"/>
<keyword evidence="10" id="KW-0812">Transmembrane</keyword>
<dbReference type="InterPro" id="IPR001789">
    <property type="entry name" value="Sig_transdc_resp-reg_receiver"/>
</dbReference>
<evidence type="ECO:0000256" key="1">
    <source>
        <dbReference type="ARBA" id="ARBA00000085"/>
    </source>
</evidence>
<feature type="transmembrane region" description="Helical" evidence="10">
    <location>
        <begin position="396"/>
        <end position="418"/>
    </location>
</feature>
<dbReference type="RefSeq" id="WP_185119606.1">
    <property type="nucleotide sequence ID" value="NZ_JACJVQ010000006.1"/>
</dbReference>
<dbReference type="CDD" id="cd17574">
    <property type="entry name" value="REC_OmpR"/>
    <property type="match status" value="1"/>
</dbReference>
<feature type="region of interest" description="Disordered" evidence="9">
    <location>
        <begin position="656"/>
        <end position="683"/>
    </location>
</feature>
<dbReference type="EC" id="2.7.13.3" evidence="2"/>
<dbReference type="InterPro" id="IPR011006">
    <property type="entry name" value="CheY-like_superfamily"/>
</dbReference>
<feature type="transmembrane region" description="Helical" evidence="10">
    <location>
        <begin position="369"/>
        <end position="390"/>
    </location>
</feature>
<dbReference type="PANTHER" id="PTHR34220:SF7">
    <property type="entry name" value="SENSOR HISTIDINE KINASE YPDA"/>
    <property type="match status" value="1"/>
</dbReference>
<evidence type="ECO:0000313" key="14">
    <source>
        <dbReference type="Proteomes" id="UP000535838"/>
    </source>
</evidence>
<dbReference type="Proteomes" id="UP000535838">
    <property type="component" value="Unassembled WGS sequence"/>
</dbReference>
<dbReference type="Pfam" id="PF07695">
    <property type="entry name" value="7TMR-DISM_7TM"/>
    <property type="match status" value="1"/>
</dbReference>
<keyword evidence="10" id="KW-1133">Transmembrane helix</keyword>
<dbReference type="InterPro" id="IPR010559">
    <property type="entry name" value="Sig_transdc_His_kin_internal"/>
</dbReference>
<evidence type="ECO:0000256" key="7">
    <source>
        <dbReference type="ARBA" id="ARBA00023012"/>
    </source>
</evidence>
<dbReference type="GO" id="GO:0016020">
    <property type="term" value="C:membrane"/>
    <property type="evidence" value="ECO:0007669"/>
    <property type="project" value="InterPro"/>
</dbReference>
<feature type="transmembrane region" description="Helical" evidence="10">
    <location>
        <begin position="216"/>
        <end position="236"/>
    </location>
</feature>
<dbReference type="InterPro" id="IPR003594">
    <property type="entry name" value="HATPase_dom"/>
</dbReference>
<evidence type="ECO:0000256" key="4">
    <source>
        <dbReference type="ARBA" id="ARBA00022741"/>
    </source>
</evidence>
<name>A0A841SX31_9BACL</name>
<comment type="caution">
    <text evidence="13">The sequence shown here is derived from an EMBL/GenBank/DDBJ whole genome shotgun (WGS) entry which is preliminary data.</text>
</comment>